<proteinExistence type="predicted"/>
<organism evidence="1">
    <name type="scientific">Timema poppense</name>
    <name type="common">Walking stick</name>
    <dbReference type="NCBI Taxonomy" id="170557"/>
    <lineage>
        <taxon>Eukaryota</taxon>
        <taxon>Metazoa</taxon>
        <taxon>Ecdysozoa</taxon>
        <taxon>Arthropoda</taxon>
        <taxon>Hexapoda</taxon>
        <taxon>Insecta</taxon>
        <taxon>Pterygota</taxon>
        <taxon>Neoptera</taxon>
        <taxon>Polyneoptera</taxon>
        <taxon>Phasmatodea</taxon>
        <taxon>Timematodea</taxon>
        <taxon>Timematoidea</taxon>
        <taxon>Timematidae</taxon>
        <taxon>Timema</taxon>
    </lineage>
</organism>
<gene>
    <name evidence="1" type="ORF">TPSB3V08_LOCUS5030</name>
</gene>
<name>A0A7R9CZV4_TIMPO</name>
<evidence type="ECO:0000313" key="1">
    <source>
        <dbReference type="EMBL" id="CAD7405519.1"/>
    </source>
</evidence>
<accession>A0A7R9CZV4</accession>
<sequence>MTHSGLRKVKHLTLTVDRTVGDGETKSLNLCQVYRGWENLLESSSTTVQDVVELSEPAFAWKESGKPFRNKPHPVHPTEIRTSITPSSAVELNMTSALANNATEAGHFVRTAQSIRKEKVIRKIADPVTFCLAYALYKEHTNTFH</sequence>
<dbReference type="AlphaFoldDB" id="A0A7R9CZV4"/>
<reference evidence="1" key="1">
    <citation type="submission" date="2020-11" db="EMBL/GenBank/DDBJ databases">
        <authorList>
            <person name="Tran Van P."/>
        </authorList>
    </citation>
    <scope>NUCLEOTIDE SEQUENCE</scope>
</reference>
<dbReference type="EMBL" id="OD002561">
    <property type="protein sequence ID" value="CAD7405519.1"/>
    <property type="molecule type" value="Genomic_DNA"/>
</dbReference>
<protein>
    <submittedName>
        <fullName evidence="1">Uncharacterized protein</fullName>
    </submittedName>
</protein>